<gene>
    <name evidence="3" type="ORF">SAMN02745824_1220</name>
</gene>
<dbReference type="PANTHER" id="PTHR30388">
    <property type="entry name" value="ALDEHYDE OXIDOREDUCTASE MOLYBDENUM COFACTOR ASSEMBLY PROTEIN"/>
    <property type="match status" value="1"/>
</dbReference>
<dbReference type="PANTHER" id="PTHR30388:SF4">
    <property type="entry name" value="MOLYBDENUM COFACTOR INSERTION CHAPERONE PAOD"/>
    <property type="match status" value="1"/>
</dbReference>
<evidence type="ECO:0000313" key="4">
    <source>
        <dbReference type="Proteomes" id="UP000185192"/>
    </source>
</evidence>
<dbReference type="Proteomes" id="UP000185192">
    <property type="component" value="Unassembled WGS sequence"/>
</dbReference>
<dbReference type="Gene3D" id="3.40.50.720">
    <property type="entry name" value="NAD(P)-binding Rossmann-like Domain"/>
    <property type="match status" value="1"/>
</dbReference>
<dbReference type="STRING" id="1123272.SAMN02745824_1220"/>
<proteinExistence type="predicted"/>
<feature type="domain" description="XdhC Rossmann" evidence="2">
    <location>
        <begin position="161"/>
        <end position="302"/>
    </location>
</feature>
<dbReference type="InterPro" id="IPR052698">
    <property type="entry name" value="MoCofactor_Util/Proc"/>
</dbReference>
<protein>
    <submittedName>
        <fullName evidence="3">Xanthine dehydrogenase accessory factor</fullName>
    </submittedName>
</protein>
<dbReference type="Pfam" id="PF13478">
    <property type="entry name" value="XdhC_C"/>
    <property type="match status" value="1"/>
</dbReference>
<name>A0A1N6CXT3_9SPHN</name>
<dbReference type="RefSeq" id="WP_074204169.1">
    <property type="nucleotide sequence ID" value="NZ_FSQW01000001.1"/>
</dbReference>
<dbReference type="InterPro" id="IPR027051">
    <property type="entry name" value="XdhC_Rossmann_dom"/>
</dbReference>
<reference evidence="4" key="1">
    <citation type="submission" date="2016-11" db="EMBL/GenBank/DDBJ databases">
        <authorList>
            <person name="Varghese N."/>
            <person name="Submissions S."/>
        </authorList>
    </citation>
    <scope>NUCLEOTIDE SEQUENCE [LARGE SCALE GENOMIC DNA]</scope>
    <source>
        <strain evidence="4">DSM 22363</strain>
    </source>
</reference>
<feature type="domain" description="XdhC- CoxI" evidence="1">
    <location>
        <begin position="14"/>
        <end position="80"/>
    </location>
</feature>
<sequence>MDNKDIFRFLSDALNKGQRCVLVTVASVSGSSMRDPGAHMAVSDDGRFTGSLSGGCIEAAVVAEAQSVLAENCPRVVRFGEGSPYLDIRLPCGGGLDIHFLPIGDDGLVAHCNDALARREPFGLRLPCNSGAGEFLEEPRETVWRQDQDHVEVAHWPSPKLLIAGHGAASVKVARMAESMKMDVAFHSSDEQLVKELDEGGFEARLLKTPRDTAQLSADPWTAIIFMFHDHDWEGHLMEHALGLPHFYIGAMGGKLAHARRKETLAALGATAEQIASIHAPIGLFHSSRDPDTLALSVVAEVTAEYHRSMCRRSSEE</sequence>
<dbReference type="InterPro" id="IPR003777">
    <property type="entry name" value="XdhC_CoxI"/>
</dbReference>
<evidence type="ECO:0000259" key="2">
    <source>
        <dbReference type="Pfam" id="PF13478"/>
    </source>
</evidence>
<keyword evidence="4" id="KW-1185">Reference proteome</keyword>
<evidence type="ECO:0000259" key="1">
    <source>
        <dbReference type="Pfam" id="PF02625"/>
    </source>
</evidence>
<dbReference type="AlphaFoldDB" id="A0A1N6CXT3"/>
<dbReference type="Pfam" id="PF02625">
    <property type="entry name" value="XdhC_CoxI"/>
    <property type="match status" value="1"/>
</dbReference>
<dbReference type="OrthoDB" id="9815497at2"/>
<dbReference type="EMBL" id="FSQW01000001">
    <property type="protein sequence ID" value="SIN63350.1"/>
    <property type="molecule type" value="Genomic_DNA"/>
</dbReference>
<evidence type="ECO:0000313" key="3">
    <source>
        <dbReference type="EMBL" id="SIN63350.1"/>
    </source>
</evidence>
<accession>A0A1N6CXT3</accession>
<organism evidence="3 4">
    <name type="scientific">Parasphingorhabdus marina DSM 22363</name>
    <dbReference type="NCBI Taxonomy" id="1123272"/>
    <lineage>
        <taxon>Bacteria</taxon>
        <taxon>Pseudomonadati</taxon>
        <taxon>Pseudomonadota</taxon>
        <taxon>Alphaproteobacteria</taxon>
        <taxon>Sphingomonadales</taxon>
        <taxon>Sphingomonadaceae</taxon>
        <taxon>Parasphingorhabdus</taxon>
    </lineage>
</organism>